<name>K5Z8U8_9BACT</name>
<dbReference type="Gene3D" id="2.60.120.10">
    <property type="entry name" value="Jelly Rolls"/>
    <property type="match status" value="1"/>
</dbReference>
<dbReference type="InterPro" id="IPR011051">
    <property type="entry name" value="RmlC_Cupin_sf"/>
</dbReference>
<dbReference type="InterPro" id="IPR046058">
    <property type="entry name" value="WbuC_cupin"/>
</dbReference>
<feature type="domain" description="Cupin fold metalloprotein WbuC cupin" evidence="1">
    <location>
        <begin position="4"/>
        <end position="85"/>
    </location>
</feature>
<sequence length="131" mass="14683">MQRIDTNLLNGVTAQAKESPRLRMNHNFHGSLEAKAQRLLNALEPGTVLPVHRHPHTSETYLLLRGKIRVMFYNDAKEETESTVLDPLTGDYGVHIPAGQWHTLEVLESGSVLFEVKDGPYTPLGEDDLLI</sequence>
<dbReference type="PATRIC" id="fig|999419.3.peg.2747"/>
<reference evidence="2 3" key="1">
    <citation type="submission" date="2012-02" db="EMBL/GenBank/DDBJ databases">
        <title>The Genome Sequence of Parabacteroides johnsonii CL02T12C29.</title>
        <authorList>
            <consortium name="The Broad Institute Genome Sequencing Platform"/>
            <person name="Earl A."/>
            <person name="Ward D."/>
            <person name="Feldgarden M."/>
            <person name="Gevers D."/>
            <person name="Zitomersky N.L."/>
            <person name="Coyne M.J."/>
            <person name="Comstock L.E."/>
            <person name="Young S.K."/>
            <person name="Zeng Q."/>
            <person name="Gargeya S."/>
            <person name="Fitzgerald M."/>
            <person name="Haas B."/>
            <person name="Abouelleil A."/>
            <person name="Alvarado L."/>
            <person name="Arachchi H.M."/>
            <person name="Berlin A."/>
            <person name="Chapman S.B."/>
            <person name="Gearin G."/>
            <person name="Goldberg J."/>
            <person name="Griggs A."/>
            <person name="Gujja S."/>
            <person name="Hansen M."/>
            <person name="Heiman D."/>
            <person name="Howarth C."/>
            <person name="Larimer J."/>
            <person name="Lui A."/>
            <person name="MacDonald P.J.P."/>
            <person name="McCowen C."/>
            <person name="Montmayeur A."/>
            <person name="Murphy C."/>
            <person name="Neiman D."/>
            <person name="Pearson M."/>
            <person name="Priest M."/>
            <person name="Roberts A."/>
            <person name="Saif S."/>
            <person name="Shea T."/>
            <person name="Sisk P."/>
            <person name="Stolte C."/>
            <person name="Sykes S."/>
            <person name="Wortman J."/>
            <person name="Nusbaum C."/>
            <person name="Birren B."/>
        </authorList>
    </citation>
    <scope>NUCLEOTIDE SEQUENCE [LARGE SCALE GENOMIC DNA]</scope>
    <source>
        <strain evidence="2 3">CL02T12C29</strain>
    </source>
</reference>
<proteinExistence type="predicted"/>
<dbReference type="Pfam" id="PF19480">
    <property type="entry name" value="DUF6016"/>
    <property type="match status" value="1"/>
</dbReference>
<gene>
    <name evidence="2" type="ORF">HMPREF1077_02682</name>
</gene>
<dbReference type="SUPFAM" id="SSF51182">
    <property type="entry name" value="RmlC-like cupins"/>
    <property type="match status" value="1"/>
</dbReference>
<accession>K5Z8U8</accession>
<dbReference type="CDD" id="cd07005">
    <property type="entry name" value="cupin_WbuC-like"/>
    <property type="match status" value="1"/>
</dbReference>
<organism evidence="2 3">
    <name type="scientific">Parabacteroides johnsonii CL02T12C29</name>
    <dbReference type="NCBI Taxonomy" id="999419"/>
    <lineage>
        <taxon>Bacteria</taxon>
        <taxon>Pseudomonadati</taxon>
        <taxon>Bacteroidota</taxon>
        <taxon>Bacteroidia</taxon>
        <taxon>Bacteroidales</taxon>
        <taxon>Tannerellaceae</taxon>
        <taxon>Parabacteroides</taxon>
    </lineage>
</organism>
<dbReference type="InterPro" id="IPR027565">
    <property type="entry name" value="Cupin_WbuC"/>
</dbReference>
<dbReference type="InterPro" id="IPR014710">
    <property type="entry name" value="RmlC-like_jellyroll"/>
</dbReference>
<dbReference type="EMBL" id="AGZP01000027">
    <property type="protein sequence ID" value="EKN07570.1"/>
    <property type="molecule type" value="Genomic_DNA"/>
</dbReference>
<comment type="caution">
    <text evidence="2">The sequence shown here is derived from an EMBL/GenBank/DDBJ whole genome shotgun (WGS) entry which is preliminary data.</text>
</comment>
<dbReference type="eggNOG" id="COG0662">
    <property type="taxonomic scope" value="Bacteria"/>
</dbReference>
<dbReference type="Proteomes" id="UP000001218">
    <property type="component" value="Unassembled WGS sequence"/>
</dbReference>
<evidence type="ECO:0000313" key="2">
    <source>
        <dbReference type="EMBL" id="EKN07570.1"/>
    </source>
</evidence>
<dbReference type="HOGENOM" id="CLU_121835_0_0_10"/>
<protein>
    <recommendedName>
        <fullName evidence="1">Cupin fold metalloprotein WbuC cupin domain-containing protein</fullName>
    </recommendedName>
</protein>
<dbReference type="RefSeq" id="WP_008157445.1">
    <property type="nucleotide sequence ID" value="NZ_JH976467.1"/>
</dbReference>
<evidence type="ECO:0000259" key="1">
    <source>
        <dbReference type="Pfam" id="PF19480"/>
    </source>
</evidence>
<evidence type="ECO:0000313" key="3">
    <source>
        <dbReference type="Proteomes" id="UP000001218"/>
    </source>
</evidence>
<dbReference type="OrthoDB" id="981227at2"/>
<dbReference type="AlphaFoldDB" id="K5Z8U8"/>
<dbReference type="NCBIfam" id="TIGR04366">
    <property type="entry name" value="cupin_WbuC"/>
    <property type="match status" value="1"/>
</dbReference>